<gene>
    <name evidence="1" type="ORF">SVUK_LOCUS7631</name>
</gene>
<sequence>MVFVPGRRQSRSTAIDMLTMAHADGAPQRFLHISETDETFVKLLNSLQDQTLKETLLCGVGKEFDYDTNKFWITLEIFVQVCIIPRTMCYQISMFAYLVVIMDTQFYNGKYHVYEDYPIGDVLHMVGLANRPGRDPDGRCF</sequence>
<evidence type="ECO:0000313" key="1">
    <source>
        <dbReference type="EMBL" id="VDM72633.1"/>
    </source>
</evidence>
<protein>
    <submittedName>
        <fullName evidence="1">Uncharacterized protein</fullName>
    </submittedName>
</protein>
<dbReference type="Gene3D" id="3.40.50.300">
    <property type="entry name" value="P-loop containing nucleotide triphosphate hydrolases"/>
    <property type="match status" value="2"/>
</dbReference>
<dbReference type="EMBL" id="UYYB01026377">
    <property type="protein sequence ID" value="VDM72633.1"/>
    <property type="molecule type" value="Genomic_DNA"/>
</dbReference>
<dbReference type="OrthoDB" id="5817316at2759"/>
<proteinExistence type="predicted"/>
<dbReference type="AlphaFoldDB" id="A0A3P7IXI3"/>
<reference evidence="1 2" key="1">
    <citation type="submission" date="2018-11" db="EMBL/GenBank/DDBJ databases">
        <authorList>
            <consortium name="Pathogen Informatics"/>
        </authorList>
    </citation>
    <scope>NUCLEOTIDE SEQUENCE [LARGE SCALE GENOMIC DNA]</scope>
</reference>
<dbReference type="Proteomes" id="UP000270094">
    <property type="component" value="Unassembled WGS sequence"/>
</dbReference>
<keyword evidence="2" id="KW-1185">Reference proteome</keyword>
<accession>A0A3P7IXI3</accession>
<organism evidence="1 2">
    <name type="scientific">Strongylus vulgaris</name>
    <name type="common">Blood worm</name>
    <dbReference type="NCBI Taxonomy" id="40348"/>
    <lineage>
        <taxon>Eukaryota</taxon>
        <taxon>Metazoa</taxon>
        <taxon>Ecdysozoa</taxon>
        <taxon>Nematoda</taxon>
        <taxon>Chromadorea</taxon>
        <taxon>Rhabditida</taxon>
        <taxon>Rhabditina</taxon>
        <taxon>Rhabditomorpha</taxon>
        <taxon>Strongyloidea</taxon>
        <taxon>Strongylidae</taxon>
        <taxon>Strongylus</taxon>
    </lineage>
</organism>
<evidence type="ECO:0000313" key="2">
    <source>
        <dbReference type="Proteomes" id="UP000270094"/>
    </source>
</evidence>
<name>A0A3P7IXI3_STRVU</name>
<dbReference type="InterPro" id="IPR027417">
    <property type="entry name" value="P-loop_NTPase"/>
</dbReference>